<dbReference type="InterPro" id="IPR008928">
    <property type="entry name" value="6-hairpin_glycosidase_sf"/>
</dbReference>
<dbReference type="SUPFAM" id="SSF48208">
    <property type="entry name" value="Six-hairpin glycosidases"/>
    <property type="match status" value="1"/>
</dbReference>
<dbReference type="KEGG" id="cap:CLDAP_01870"/>
<dbReference type="GO" id="GO:0004553">
    <property type="term" value="F:hydrolase activity, hydrolyzing O-glycosyl compounds"/>
    <property type="evidence" value="ECO:0007669"/>
    <property type="project" value="InterPro"/>
</dbReference>
<sequence>MALVHIYSEAPNYGWVDASGEGIACVDDVARAALVYLLYYQRTGDADALELARAALNFVLFMQAEDGEYYNFVLDRDGTINRDGPTSFKSWSWWAARAQWALASAIPVFRTLDPDYAARLEAAYLRGEAALADTIGPVGAYNQLHGVSVPAWLIGNGSDLSALAVIGLATYYETNPNSRTRHLMTNLANGIVNYRLGDSRRYPFGAFPSTTTSTALWHAWGSHQVHALALAGRLLGRQDWIQSAQAAADSFYVRLLATDFLNEMAPLPMRRGQIAYGVEVMTAGFWELFQATGDENYLRYAGLSNAWFFGNNMAGIAMYDPETGRTFDGIDGPTPFRVNRNAGAESTIEALLALLMVEDHPLVTRYYQARPQRSHVGQIIEAERARRVAGAPIYGRQGWTGEARFSNDRFYALRRGDAISATVEIEESGAYLLYASHLVRAAPKPERIVQAARVAGPIQIDGDLGEWSDAQWVTVDQPENILRGASAWPGPEKAAFHLAFLWDETHLYIAARVFDEQHLQHEVGPSVWRGDALWLYFNLLGDRRSLDAKLTLAQTPMGPQVWNWRAQGFQPEAKLAWAETENGYRYEAAISWKSLNNFDPSRRSRLYFDAGMGFGLNGFINWSGLDPDTPSNLLPLDFVQEIDPLQAEASTQTVSPLDVAFSVALTPVGKATDQPLYQAVVPQATSPDRDYLWLDLVFDLPVELEAGKYDLYVAYAGTKDTMEAVVDAFWVLPRHACKVFDFPAEHDLRTARLCHDLWTGDTQWQEQPVHE</sequence>
<dbReference type="AlphaFoldDB" id="I0HYY9"/>
<dbReference type="GO" id="GO:0016052">
    <property type="term" value="P:carbohydrate catabolic process"/>
    <property type="evidence" value="ECO:0007669"/>
    <property type="project" value="InterPro"/>
</dbReference>
<organism evidence="2 3">
    <name type="scientific">Caldilinea aerophila (strain DSM 14535 / JCM 11387 / NBRC 104270 / STL-6-O1)</name>
    <dbReference type="NCBI Taxonomy" id="926550"/>
    <lineage>
        <taxon>Bacteria</taxon>
        <taxon>Bacillati</taxon>
        <taxon>Chloroflexota</taxon>
        <taxon>Caldilineae</taxon>
        <taxon>Caldilineales</taxon>
        <taxon>Caldilineaceae</taxon>
        <taxon>Caldilinea</taxon>
    </lineage>
</organism>
<evidence type="ECO:0000313" key="2">
    <source>
        <dbReference type="EMBL" id="BAL98226.1"/>
    </source>
</evidence>
<dbReference type="Gene3D" id="2.60.40.1190">
    <property type="match status" value="1"/>
</dbReference>
<accession>I0HYY9</accession>
<dbReference type="Proteomes" id="UP000007880">
    <property type="component" value="Chromosome"/>
</dbReference>
<evidence type="ECO:0000313" key="3">
    <source>
        <dbReference type="Proteomes" id="UP000007880"/>
    </source>
</evidence>
<name>I0HYY9_CALAS</name>
<gene>
    <name evidence="2" type="ordered locus">CLDAP_01870</name>
</gene>
<dbReference type="InterPro" id="IPR012341">
    <property type="entry name" value="6hp_glycosidase-like_sf"/>
</dbReference>
<dbReference type="EMBL" id="AP012337">
    <property type="protein sequence ID" value="BAL98226.1"/>
    <property type="molecule type" value="Genomic_DNA"/>
</dbReference>
<dbReference type="GO" id="GO:0030246">
    <property type="term" value="F:carbohydrate binding"/>
    <property type="evidence" value="ECO:0007669"/>
    <property type="project" value="InterPro"/>
</dbReference>
<dbReference type="InterPro" id="IPR010502">
    <property type="entry name" value="Carb-bd_dom_fam9"/>
</dbReference>
<dbReference type="HOGENOM" id="CLU_362366_0_0_0"/>
<proteinExistence type="predicted"/>
<dbReference type="PATRIC" id="fig|926550.5.peg.200"/>
<feature type="domain" description="Carbohydrate-binding" evidence="1">
    <location>
        <begin position="460"/>
        <end position="599"/>
    </location>
</feature>
<dbReference type="Gene3D" id="1.50.10.10">
    <property type="match status" value="1"/>
</dbReference>
<dbReference type="Pfam" id="PF06452">
    <property type="entry name" value="CBM9_1"/>
    <property type="match status" value="1"/>
</dbReference>
<reference evidence="2 3" key="1">
    <citation type="submission" date="2012-02" db="EMBL/GenBank/DDBJ databases">
        <title>Complete genome sequence of Caldilinea aerophila DSM 14535 (= NBRC 102666).</title>
        <authorList>
            <person name="Oguchi A."/>
            <person name="Hosoyama A."/>
            <person name="Sekine M."/>
            <person name="Fukai R."/>
            <person name="Kato Y."/>
            <person name="Nakamura S."/>
            <person name="Hanada S."/>
            <person name="Yamazaki S."/>
            <person name="Fujita N."/>
        </authorList>
    </citation>
    <scope>NUCLEOTIDE SEQUENCE [LARGE SCALE GENOMIC DNA]</scope>
    <source>
        <strain evidence="3">DSM 14535 / JCM 11387 / NBRC 104270 / STL-6-O1</strain>
    </source>
</reference>
<dbReference type="STRING" id="926550.CLDAP_01870"/>
<protein>
    <recommendedName>
        <fullName evidence="1">Carbohydrate-binding domain-containing protein</fullName>
    </recommendedName>
</protein>
<keyword evidence="3" id="KW-1185">Reference proteome</keyword>
<dbReference type="eggNOG" id="COG1331">
    <property type="taxonomic scope" value="Bacteria"/>
</dbReference>
<dbReference type="SUPFAM" id="SSF49344">
    <property type="entry name" value="CBD9-like"/>
    <property type="match status" value="1"/>
</dbReference>
<evidence type="ECO:0000259" key="1">
    <source>
        <dbReference type="Pfam" id="PF06452"/>
    </source>
</evidence>